<dbReference type="InterPro" id="IPR015212">
    <property type="entry name" value="RGS-like_dom"/>
</dbReference>
<name>A0A915IF01_ROMCU</name>
<evidence type="ECO:0000313" key="2">
    <source>
        <dbReference type="Proteomes" id="UP000887565"/>
    </source>
</evidence>
<dbReference type="Proteomes" id="UP000887565">
    <property type="component" value="Unplaced"/>
</dbReference>
<dbReference type="Gene3D" id="1.10.167.10">
    <property type="entry name" value="Regulator of G-protein Signalling 4, domain 2"/>
    <property type="match status" value="1"/>
</dbReference>
<keyword evidence="2" id="KW-1185">Reference proteome</keyword>
<dbReference type="GO" id="GO:0005737">
    <property type="term" value="C:cytoplasm"/>
    <property type="evidence" value="ECO:0007669"/>
    <property type="project" value="InterPro"/>
</dbReference>
<dbReference type="WBParaSite" id="nRc.2.0.1.t12378-RA">
    <property type="protein sequence ID" value="nRc.2.0.1.t12378-RA"/>
    <property type="gene ID" value="nRc.2.0.1.g12378"/>
</dbReference>
<dbReference type="InterPro" id="IPR036305">
    <property type="entry name" value="RGS_sf"/>
</dbReference>
<sequence>ADVIKSLEYRKSSDSSLHLDSDGAKSPPAVLRSRTSTGSLEYSESVVNPLNADAATGVKCVDAAPFENFEKLRPRIGHLAVFLHYLLSNSDPASLIFYLVSELYRNGAPTKECRIWAYELYSTFLHANAPLRASCSDQLICQEIESILTDENLNKNEEKLKHAFDSSKLKAKDEIEELLADFRSKRAL</sequence>
<reference evidence="3" key="1">
    <citation type="submission" date="2022-11" db="UniProtKB">
        <authorList>
            <consortium name="WormBaseParasite"/>
        </authorList>
    </citation>
    <scope>IDENTIFICATION</scope>
</reference>
<proteinExistence type="predicted"/>
<dbReference type="InterPro" id="IPR016137">
    <property type="entry name" value="RGS"/>
</dbReference>
<feature type="domain" description="RGS" evidence="1">
    <location>
        <begin position="68"/>
        <end position="165"/>
    </location>
</feature>
<dbReference type="PROSITE" id="PS50132">
    <property type="entry name" value="RGS"/>
    <property type="match status" value="1"/>
</dbReference>
<dbReference type="AlphaFoldDB" id="A0A915IF01"/>
<dbReference type="Pfam" id="PF09128">
    <property type="entry name" value="RGS-like"/>
    <property type="match status" value="1"/>
</dbReference>
<dbReference type="PANTHER" id="PTHR45872">
    <property type="entry name" value="RHO GUANINE NUCLEOTIDE EXCHANGE FACTOR 2, ISOFORM D"/>
    <property type="match status" value="1"/>
</dbReference>
<dbReference type="SUPFAM" id="SSF48097">
    <property type="entry name" value="Regulator of G-protein signaling, RGS"/>
    <property type="match status" value="1"/>
</dbReference>
<protein>
    <submittedName>
        <fullName evidence="3">RGS domain-containing protein</fullName>
    </submittedName>
</protein>
<accession>A0A915IF01</accession>
<evidence type="ECO:0000259" key="1">
    <source>
        <dbReference type="PROSITE" id="PS50132"/>
    </source>
</evidence>
<evidence type="ECO:0000313" key="3">
    <source>
        <dbReference type="WBParaSite" id="nRc.2.0.1.t12378-RA"/>
    </source>
</evidence>
<dbReference type="PANTHER" id="PTHR45872:SF2">
    <property type="entry name" value="RHO GUANINE NUCLEOTIDE EXCHANGE FACTOR 2, ISOFORM D"/>
    <property type="match status" value="1"/>
</dbReference>
<dbReference type="GO" id="GO:0001664">
    <property type="term" value="F:G protein-coupled receptor binding"/>
    <property type="evidence" value="ECO:0007669"/>
    <property type="project" value="TreeGrafter"/>
</dbReference>
<dbReference type="GO" id="GO:0005085">
    <property type="term" value="F:guanyl-nucleotide exchange factor activity"/>
    <property type="evidence" value="ECO:0007669"/>
    <property type="project" value="InterPro"/>
</dbReference>
<dbReference type="InterPro" id="IPR044926">
    <property type="entry name" value="RGS_subdomain_2"/>
</dbReference>
<organism evidence="2 3">
    <name type="scientific">Romanomermis culicivorax</name>
    <name type="common">Nematode worm</name>
    <dbReference type="NCBI Taxonomy" id="13658"/>
    <lineage>
        <taxon>Eukaryota</taxon>
        <taxon>Metazoa</taxon>
        <taxon>Ecdysozoa</taxon>
        <taxon>Nematoda</taxon>
        <taxon>Enoplea</taxon>
        <taxon>Dorylaimia</taxon>
        <taxon>Mermithida</taxon>
        <taxon>Mermithoidea</taxon>
        <taxon>Mermithidae</taxon>
        <taxon>Romanomermis</taxon>
    </lineage>
</organism>
<dbReference type="GO" id="GO:0007186">
    <property type="term" value="P:G protein-coupled receptor signaling pathway"/>
    <property type="evidence" value="ECO:0007669"/>
    <property type="project" value="TreeGrafter"/>
</dbReference>